<dbReference type="InterPro" id="IPR015424">
    <property type="entry name" value="PyrdxlP-dep_Trfase"/>
</dbReference>
<dbReference type="GO" id="GO:0019343">
    <property type="term" value="P:cysteine biosynthetic process via cystathionine"/>
    <property type="evidence" value="ECO:0007669"/>
    <property type="project" value="TreeGrafter"/>
</dbReference>
<evidence type="ECO:0000256" key="5">
    <source>
        <dbReference type="RuleBase" id="RU362118"/>
    </source>
</evidence>
<dbReference type="STRING" id="1069642.Bdt_3674"/>
<evidence type="ECO:0000313" key="6">
    <source>
        <dbReference type="EMBL" id="AFY03347.1"/>
    </source>
</evidence>
<dbReference type="EMBL" id="CP002930">
    <property type="protein sequence ID" value="AFY03347.1"/>
    <property type="molecule type" value="Genomic_DNA"/>
</dbReference>
<evidence type="ECO:0000256" key="2">
    <source>
        <dbReference type="ARBA" id="ARBA00009077"/>
    </source>
</evidence>
<dbReference type="Proteomes" id="UP000010074">
    <property type="component" value="Chromosome"/>
</dbReference>
<dbReference type="AlphaFoldDB" id="K7ZHC6"/>
<comment type="cofactor">
    <cofactor evidence="1 5">
        <name>pyridoxal 5'-phosphate</name>
        <dbReference type="ChEBI" id="CHEBI:597326"/>
    </cofactor>
</comment>
<keyword evidence="6" id="KW-0456">Lyase</keyword>
<organism evidence="6 7">
    <name type="scientific">Bdellovibrio bacteriovorus str. Tiberius</name>
    <dbReference type="NCBI Taxonomy" id="1069642"/>
    <lineage>
        <taxon>Bacteria</taxon>
        <taxon>Pseudomonadati</taxon>
        <taxon>Bdellovibrionota</taxon>
        <taxon>Bdellovibrionia</taxon>
        <taxon>Bdellovibrionales</taxon>
        <taxon>Pseudobdellovibrionaceae</taxon>
        <taxon>Bdellovibrio</taxon>
    </lineage>
</organism>
<dbReference type="GO" id="GO:0019346">
    <property type="term" value="P:transsulfuration"/>
    <property type="evidence" value="ECO:0007669"/>
    <property type="project" value="InterPro"/>
</dbReference>
<dbReference type="PIRSF" id="PIRSF001434">
    <property type="entry name" value="CGS"/>
    <property type="match status" value="1"/>
</dbReference>
<feature type="modified residue" description="N6-(pyridoxal phosphate)lysine" evidence="4">
    <location>
        <position position="205"/>
    </location>
</feature>
<evidence type="ECO:0000313" key="7">
    <source>
        <dbReference type="Proteomes" id="UP000010074"/>
    </source>
</evidence>
<gene>
    <name evidence="6" type="primary">metB</name>
    <name evidence="6" type="ORF">Bdt_3674</name>
</gene>
<dbReference type="PANTHER" id="PTHR11808">
    <property type="entry name" value="TRANS-SULFURATION ENZYME FAMILY MEMBER"/>
    <property type="match status" value="1"/>
</dbReference>
<dbReference type="Gene3D" id="3.40.640.10">
    <property type="entry name" value="Type I PLP-dependent aspartate aminotransferase-like (Major domain)"/>
    <property type="match status" value="1"/>
</dbReference>
<evidence type="ECO:0000256" key="3">
    <source>
        <dbReference type="ARBA" id="ARBA00022898"/>
    </source>
</evidence>
<dbReference type="PROSITE" id="PS00868">
    <property type="entry name" value="CYS_MET_METAB_PP"/>
    <property type="match status" value="1"/>
</dbReference>
<dbReference type="InterPro" id="IPR015422">
    <property type="entry name" value="PyrdxlP-dep_Trfase_small"/>
</dbReference>
<protein>
    <submittedName>
        <fullName evidence="6">Cystathionine gamma-lyase</fullName>
    </submittedName>
</protein>
<dbReference type="InterPro" id="IPR054542">
    <property type="entry name" value="Cys_met_metab_PP"/>
</dbReference>
<dbReference type="GO" id="GO:0030170">
    <property type="term" value="F:pyridoxal phosphate binding"/>
    <property type="evidence" value="ECO:0007669"/>
    <property type="project" value="InterPro"/>
</dbReference>
<name>K7ZHC6_BDEBC</name>
<dbReference type="NCBIfam" id="NF005871">
    <property type="entry name" value="PRK07811.1"/>
    <property type="match status" value="1"/>
</dbReference>
<dbReference type="Gene3D" id="3.90.1150.10">
    <property type="entry name" value="Aspartate Aminotransferase, domain 1"/>
    <property type="match status" value="1"/>
</dbReference>
<dbReference type="KEGG" id="bbat:Bdt_3674"/>
<dbReference type="PATRIC" id="fig|1069642.3.peg.3633"/>
<comment type="similarity">
    <text evidence="2 5">Belongs to the trans-sulfuration enzymes family.</text>
</comment>
<dbReference type="FunFam" id="3.40.640.10:FF:000009">
    <property type="entry name" value="Cystathionine gamma-synthase homolog"/>
    <property type="match status" value="1"/>
</dbReference>
<dbReference type="GO" id="GO:0004123">
    <property type="term" value="F:cystathionine gamma-lyase activity"/>
    <property type="evidence" value="ECO:0007669"/>
    <property type="project" value="UniProtKB-ARBA"/>
</dbReference>
<proteinExistence type="inferred from homology"/>
<dbReference type="HOGENOM" id="CLU_018986_2_0_7"/>
<dbReference type="InterPro" id="IPR015421">
    <property type="entry name" value="PyrdxlP-dep_Trfase_major"/>
</dbReference>
<reference evidence="6 7" key="1">
    <citation type="journal article" date="2012" name="BMC Genomics">
        <title>Genome analysis of a simultaneously predatory and prey-independent, novel Bdellovibrio bacteriovorus from the River Tiber, supports in silico predictions of both ancient and recent lateral gene transfer from diverse bacteria.</title>
        <authorList>
            <person name="Hobley L."/>
            <person name="Lerner T.R."/>
            <person name="Williams L.E."/>
            <person name="Lambert C."/>
            <person name="Till R."/>
            <person name="Milner D.S."/>
            <person name="Basford S.M."/>
            <person name="Capeness M.J."/>
            <person name="Fenton A.K."/>
            <person name="Atterbury R.J."/>
            <person name="Harris M.A."/>
            <person name="Sockett R.E."/>
        </authorList>
    </citation>
    <scope>NUCLEOTIDE SEQUENCE [LARGE SCALE GENOMIC DNA]</scope>
    <source>
        <strain evidence="6 7">Tiberius</strain>
    </source>
</reference>
<dbReference type="SUPFAM" id="SSF53383">
    <property type="entry name" value="PLP-dependent transferases"/>
    <property type="match status" value="1"/>
</dbReference>
<dbReference type="CDD" id="cd00614">
    <property type="entry name" value="CGS_like"/>
    <property type="match status" value="1"/>
</dbReference>
<dbReference type="PANTHER" id="PTHR11808:SF15">
    <property type="entry name" value="CYSTATHIONINE GAMMA-LYASE"/>
    <property type="match status" value="1"/>
</dbReference>
<evidence type="ECO:0000256" key="1">
    <source>
        <dbReference type="ARBA" id="ARBA00001933"/>
    </source>
</evidence>
<dbReference type="FunFam" id="3.90.1150.10:FF:000008">
    <property type="entry name" value="Cystathionine gamma-synthase"/>
    <property type="match status" value="1"/>
</dbReference>
<accession>K7ZHC6</accession>
<keyword evidence="3 4" id="KW-0663">Pyridoxal phosphate</keyword>
<dbReference type="Pfam" id="PF01053">
    <property type="entry name" value="Cys_Met_Meta_PP"/>
    <property type="match status" value="1"/>
</dbReference>
<sequence>MNDMKKMNDNLGFSTRAIHAGQAPDPSTGAIMTPVYLTSTYVQESPGVHKGWEYSRTHNPTRHAYESCMASLEGGKHGFAFSSGCAATTTVLHLLKGGDHVIAMDDMYGGTFRLFDKILKHDGMEFSFVDLTKVENFEKAVKPNTKLVWLETPTNPTLKLVDIKKIAAIAKAKGILVAVDNTFMSPYFQRPLELGADIVVHSATKYIGGHSDTVGGMVVVSRADLAERMAFLSNGIGATQGAFDSFMFLRSLKTLPLRMKAHQENAMAIAKFLESHPKVDKVIYPGLESHPQHALAKEQMHGFGGMITFYIKGGLDSARKFLENVNVFSLAESLGGVESLIEHPAIMTHASVPPENRKALGIDDTLIRLSVGVEDLNDLIADLKTAFDKA</sequence>
<dbReference type="GO" id="GO:0005737">
    <property type="term" value="C:cytoplasm"/>
    <property type="evidence" value="ECO:0007669"/>
    <property type="project" value="TreeGrafter"/>
</dbReference>
<evidence type="ECO:0000256" key="4">
    <source>
        <dbReference type="PIRSR" id="PIRSR001434-2"/>
    </source>
</evidence>
<dbReference type="InterPro" id="IPR000277">
    <property type="entry name" value="Cys/Met-Metab_PyrdxlP-dep_enz"/>
</dbReference>